<comment type="similarity">
    <text evidence="2">Belongs to the autoinducer-2 exporter (AI-2E) (TC 2.A.86) family.</text>
</comment>
<feature type="transmembrane region" description="Helical" evidence="6">
    <location>
        <begin position="263"/>
        <end position="281"/>
    </location>
</feature>
<evidence type="ECO:0000313" key="7">
    <source>
        <dbReference type="EMBL" id="SFZ98206.1"/>
    </source>
</evidence>
<feature type="transmembrane region" description="Helical" evidence="6">
    <location>
        <begin position="199"/>
        <end position="220"/>
    </location>
</feature>
<gene>
    <name evidence="7" type="ORF">MNB_SV-5-1107</name>
</gene>
<dbReference type="EMBL" id="FPKX01000040">
    <property type="protein sequence ID" value="SFZ98206.1"/>
    <property type="molecule type" value="Genomic_DNA"/>
</dbReference>
<sequence>MKQQFNQEPWPINQIFIFSATVLITLFLLKSASGIITPFLLSVAIAIMLSPIFTKLESNHIPKAVSLVVIILLVLIPIILLSGYVLDEAKDFAANYKTIKENFIVTLHNFFATFQHIGIHVDDGKINMLLEKSNIGDLLKKLAFQARSQFSNLFLIMFMVAFMLMESKYFYNKMLKIADKNNMDKQLFIEILDKVKSYFFIKFKTSLLTALLVLTILWFFDVRYFYMWAVIAFFFNFIPVIGSILAAIPAVIFALLDHGIASMLWVAFGYLSINIVIGNILEPKIMGEGLGLSALVIFLSMTFWGWLFGPIGMILSAPMTMMAQYLFKQYRETEWIALMLSDYKGDTNG</sequence>
<evidence type="ECO:0000256" key="4">
    <source>
        <dbReference type="ARBA" id="ARBA00022989"/>
    </source>
</evidence>
<feature type="transmembrane region" description="Helical" evidence="6">
    <location>
        <begin position="65"/>
        <end position="86"/>
    </location>
</feature>
<proteinExistence type="inferred from homology"/>
<accession>A0A1W1EDW8</accession>
<dbReference type="GO" id="GO:0055085">
    <property type="term" value="P:transmembrane transport"/>
    <property type="evidence" value="ECO:0007669"/>
    <property type="project" value="TreeGrafter"/>
</dbReference>
<evidence type="ECO:0000256" key="6">
    <source>
        <dbReference type="SAM" id="Phobius"/>
    </source>
</evidence>
<evidence type="ECO:0000256" key="1">
    <source>
        <dbReference type="ARBA" id="ARBA00004141"/>
    </source>
</evidence>
<keyword evidence="3 6" id="KW-0812">Transmembrane</keyword>
<reference evidence="7" key="1">
    <citation type="submission" date="2016-10" db="EMBL/GenBank/DDBJ databases">
        <authorList>
            <person name="de Groot N.N."/>
        </authorList>
    </citation>
    <scope>NUCLEOTIDE SEQUENCE</scope>
</reference>
<name>A0A1W1EDW8_9ZZZZ</name>
<feature type="transmembrane region" description="Helical" evidence="6">
    <location>
        <begin position="12"/>
        <end position="29"/>
    </location>
</feature>
<comment type="subcellular location">
    <subcellularLocation>
        <location evidence="1">Membrane</location>
        <topology evidence="1">Multi-pass membrane protein</topology>
    </subcellularLocation>
</comment>
<feature type="transmembrane region" description="Helical" evidence="6">
    <location>
        <begin position="226"/>
        <end position="256"/>
    </location>
</feature>
<feature type="transmembrane region" description="Helical" evidence="6">
    <location>
        <begin position="293"/>
        <end position="315"/>
    </location>
</feature>
<dbReference type="Pfam" id="PF01594">
    <property type="entry name" value="AI-2E_transport"/>
    <property type="match status" value="1"/>
</dbReference>
<organism evidence="7">
    <name type="scientific">hydrothermal vent metagenome</name>
    <dbReference type="NCBI Taxonomy" id="652676"/>
    <lineage>
        <taxon>unclassified sequences</taxon>
        <taxon>metagenomes</taxon>
        <taxon>ecological metagenomes</taxon>
    </lineage>
</organism>
<dbReference type="PANTHER" id="PTHR21716">
    <property type="entry name" value="TRANSMEMBRANE PROTEIN"/>
    <property type="match status" value="1"/>
</dbReference>
<feature type="transmembrane region" description="Helical" evidence="6">
    <location>
        <begin position="150"/>
        <end position="171"/>
    </location>
</feature>
<dbReference type="PANTHER" id="PTHR21716:SF64">
    <property type="entry name" value="AI-2 TRANSPORT PROTEIN TQSA"/>
    <property type="match status" value="1"/>
</dbReference>
<keyword evidence="5 6" id="KW-0472">Membrane</keyword>
<keyword evidence="4 6" id="KW-1133">Transmembrane helix</keyword>
<feature type="transmembrane region" description="Helical" evidence="6">
    <location>
        <begin position="35"/>
        <end position="53"/>
    </location>
</feature>
<evidence type="ECO:0000256" key="5">
    <source>
        <dbReference type="ARBA" id="ARBA00023136"/>
    </source>
</evidence>
<dbReference type="AlphaFoldDB" id="A0A1W1EDW8"/>
<evidence type="ECO:0000256" key="3">
    <source>
        <dbReference type="ARBA" id="ARBA00022692"/>
    </source>
</evidence>
<protein>
    <submittedName>
        <fullName evidence="7">Putative transport protein</fullName>
    </submittedName>
</protein>
<dbReference type="GO" id="GO:0016020">
    <property type="term" value="C:membrane"/>
    <property type="evidence" value="ECO:0007669"/>
    <property type="project" value="UniProtKB-SubCell"/>
</dbReference>
<dbReference type="InterPro" id="IPR002549">
    <property type="entry name" value="AI-2E-like"/>
</dbReference>
<evidence type="ECO:0000256" key="2">
    <source>
        <dbReference type="ARBA" id="ARBA00009773"/>
    </source>
</evidence>